<evidence type="ECO:0000313" key="4">
    <source>
        <dbReference type="Proteomes" id="UP000246991"/>
    </source>
</evidence>
<dbReference type="AlphaFoldDB" id="A0A317SBR3"/>
<evidence type="ECO:0000256" key="1">
    <source>
        <dbReference type="SAM" id="MobiDB-lite"/>
    </source>
</evidence>
<feature type="compositionally biased region" description="Low complexity" evidence="1">
    <location>
        <begin position="988"/>
        <end position="1003"/>
    </location>
</feature>
<organism evidence="3 4">
    <name type="scientific">Tuber magnatum</name>
    <name type="common">white Piedmont truffle</name>
    <dbReference type="NCBI Taxonomy" id="42249"/>
    <lineage>
        <taxon>Eukaryota</taxon>
        <taxon>Fungi</taxon>
        <taxon>Dikarya</taxon>
        <taxon>Ascomycota</taxon>
        <taxon>Pezizomycotina</taxon>
        <taxon>Pezizomycetes</taxon>
        <taxon>Pezizales</taxon>
        <taxon>Tuberaceae</taxon>
        <taxon>Tuber</taxon>
    </lineage>
</organism>
<evidence type="ECO:0000313" key="3">
    <source>
        <dbReference type="EMBL" id="PWW71933.1"/>
    </source>
</evidence>
<keyword evidence="2" id="KW-0812">Transmembrane</keyword>
<comment type="caution">
    <text evidence="3">The sequence shown here is derived from an EMBL/GenBank/DDBJ whole genome shotgun (WGS) entry which is preliminary data.</text>
</comment>
<accession>A0A317SBR3</accession>
<dbReference type="STRING" id="42249.A0A317SBR3"/>
<feature type="region of interest" description="Disordered" evidence="1">
    <location>
        <begin position="505"/>
        <end position="578"/>
    </location>
</feature>
<sequence>MSQDLNQMQSGDFPAGYFTDLLGNDMSTIWGDCPPAFMEPLPNFIDPVLLQQGTYDYPFELSDLDSITAAGPAHPYNQTLNSTTYDGDDSVGSLDASGYEESAAAVCTGISFPVQEELSYTPVLDLEGYLASLDHPQSPQQAPAKSSAANHEEIPQDILSLFGSSPLRQEDGQGVQVPTGFEKPSLILPAKAPPDPKEAFPVSAAVASPLRASRGEEHALGDGGGPSNSTELPRNQEIATSIPKSLAPKSHLRITGKISAMQKIKDSREEVPIVYSVYEPLKPWAEFKYTSRGHLHENIVFDEGNHPNGERLNLRIEKHPYSFQCRYREPEYIKCRSKVCDWDRAFKVGDHRVAIDEVTGRLGEDQQDDNDPYFSAGYLHLHCFERLIPVAPLVVFNILAPDNRRVYEKEPECTRINKMGVSPASASAFTNWRIEAVQGYSVSADWMPEKTLAYALWLSGVRKGRKRVRAPPGITSDDIAQKVTARRGWGGKRCSGVTVAAMRAMESQGRSHEMVASRNGKTGKKGMRPPSETKKRARSYSKTSQTTQGTEESTSEYEDAKVASAKPPSKKTKRTGNGFKIAEDPVAPVISNSPTDLSQTQDIGQLVNPHTVPSQAPIYTNAHQVYDISQLIPALQDNTYGYQYPNIDPNLGYLESLDSIDWSKIPLAGDEDWDKENIDPALLQLDWTLPPQKSATQLTPPGANTTNLSLPRFQLCHFHPSPGPLPPVSYTPTAQAQPEVPGFGSAQANPPQMTPSEPAIELSGINAFEEAFAMFEPGHDEDQNADVFDFGDPSIAANKETLRVIIHENATRRQAPERHQAFQQDPGQVPIATAPPPPLPSLHSQFKNPQMSSLASSIAKELVNFTIPPFIRSFVLLAPLLALCAALVYTYERTNKRRLQVVSETQPAAEEPLLGGTKQVPLGKVQEYLNDDDNAVEEEYSQNAETKELMRQWQAQSPGFFIAPELEEGVPANNAGLPQFNAGGNGDGVAPAAAAGPASGQPGPHIPRTRNCYGSDSGGGA</sequence>
<evidence type="ECO:0000256" key="2">
    <source>
        <dbReference type="SAM" id="Phobius"/>
    </source>
</evidence>
<feature type="transmembrane region" description="Helical" evidence="2">
    <location>
        <begin position="870"/>
        <end position="891"/>
    </location>
</feature>
<dbReference type="OrthoDB" id="5304151at2759"/>
<keyword evidence="2" id="KW-0472">Membrane</keyword>
<protein>
    <submittedName>
        <fullName evidence="3">Uncharacterized protein</fullName>
    </submittedName>
</protein>
<proteinExistence type="predicted"/>
<keyword evidence="4" id="KW-1185">Reference proteome</keyword>
<feature type="compositionally biased region" description="Low complexity" evidence="1">
    <location>
        <begin position="543"/>
        <end position="552"/>
    </location>
</feature>
<keyword evidence="2" id="KW-1133">Transmembrane helix</keyword>
<dbReference type="EMBL" id="PYWC01000128">
    <property type="protein sequence ID" value="PWW71933.1"/>
    <property type="molecule type" value="Genomic_DNA"/>
</dbReference>
<feature type="region of interest" description="Disordered" evidence="1">
    <location>
        <begin position="972"/>
        <end position="1021"/>
    </location>
</feature>
<name>A0A317SBR3_9PEZI</name>
<reference evidence="3 4" key="1">
    <citation type="submission" date="2018-03" db="EMBL/GenBank/DDBJ databases">
        <title>Genomes of Pezizomycetes fungi and the evolution of truffles.</title>
        <authorList>
            <person name="Murat C."/>
            <person name="Payen T."/>
            <person name="Noel B."/>
            <person name="Kuo A."/>
            <person name="Martin F.M."/>
        </authorList>
    </citation>
    <scope>NUCLEOTIDE SEQUENCE [LARGE SCALE GENOMIC DNA]</scope>
    <source>
        <strain evidence="3">091103-1</strain>
    </source>
</reference>
<dbReference type="Proteomes" id="UP000246991">
    <property type="component" value="Unassembled WGS sequence"/>
</dbReference>
<feature type="region of interest" description="Disordered" evidence="1">
    <location>
        <begin position="813"/>
        <end position="847"/>
    </location>
</feature>
<gene>
    <name evidence="3" type="ORF">C7212DRAFT_366867</name>
</gene>